<dbReference type="InterPro" id="IPR004839">
    <property type="entry name" value="Aminotransferase_I/II_large"/>
</dbReference>
<proteinExistence type="inferred from homology"/>
<dbReference type="Gene3D" id="3.40.640.10">
    <property type="entry name" value="Type I PLP-dependent aspartate aminotransferase-like (Major domain)"/>
    <property type="match status" value="1"/>
</dbReference>
<keyword evidence="4 7" id="KW-0238">DNA-binding</keyword>
<dbReference type="EMBL" id="LT629695">
    <property type="protein sequence ID" value="SDH71373.1"/>
    <property type="molecule type" value="Genomic_DNA"/>
</dbReference>
<organism evidence="7 8">
    <name type="scientific">Agrococcus jejuensis</name>
    <dbReference type="NCBI Taxonomy" id="399736"/>
    <lineage>
        <taxon>Bacteria</taxon>
        <taxon>Bacillati</taxon>
        <taxon>Actinomycetota</taxon>
        <taxon>Actinomycetes</taxon>
        <taxon>Micrococcales</taxon>
        <taxon>Microbacteriaceae</taxon>
        <taxon>Agrococcus</taxon>
    </lineage>
</organism>
<evidence type="ECO:0000256" key="1">
    <source>
        <dbReference type="ARBA" id="ARBA00005384"/>
    </source>
</evidence>
<dbReference type="SUPFAM" id="SSF46785">
    <property type="entry name" value="Winged helix' DNA-binding domain"/>
    <property type="match status" value="1"/>
</dbReference>
<dbReference type="InterPro" id="IPR036390">
    <property type="entry name" value="WH_DNA-bd_sf"/>
</dbReference>
<dbReference type="GO" id="GO:0003677">
    <property type="term" value="F:DNA binding"/>
    <property type="evidence" value="ECO:0007669"/>
    <property type="project" value="UniProtKB-KW"/>
</dbReference>
<dbReference type="PROSITE" id="PS50949">
    <property type="entry name" value="HTH_GNTR"/>
    <property type="match status" value="1"/>
</dbReference>
<dbReference type="InterPro" id="IPR000524">
    <property type="entry name" value="Tscrpt_reg_HTH_GntR"/>
</dbReference>
<dbReference type="AlphaFoldDB" id="A0A1G8EN98"/>
<comment type="similarity">
    <text evidence="1">In the C-terminal section; belongs to the class-I pyridoxal-phosphate-dependent aminotransferase family.</text>
</comment>
<dbReference type="RefSeq" id="WP_172802299.1">
    <property type="nucleotide sequence ID" value="NZ_LT629695.1"/>
</dbReference>
<dbReference type="GO" id="GO:0030170">
    <property type="term" value="F:pyridoxal phosphate binding"/>
    <property type="evidence" value="ECO:0007669"/>
    <property type="project" value="InterPro"/>
</dbReference>
<keyword evidence="8" id="KW-1185">Reference proteome</keyword>
<dbReference type="InterPro" id="IPR015422">
    <property type="entry name" value="PyrdxlP-dep_Trfase_small"/>
</dbReference>
<evidence type="ECO:0000256" key="2">
    <source>
        <dbReference type="ARBA" id="ARBA00022898"/>
    </source>
</evidence>
<dbReference type="SMART" id="SM00345">
    <property type="entry name" value="HTH_GNTR"/>
    <property type="match status" value="1"/>
</dbReference>
<name>A0A1G8EN98_9MICO</name>
<dbReference type="GO" id="GO:0003700">
    <property type="term" value="F:DNA-binding transcription factor activity"/>
    <property type="evidence" value="ECO:0007669"/>
    <property type="project" value="InterPro"/>
</dbReference>
<dbReference type="InterPro" id="IPR036388">
    <property type="entry name" value="WH-like_DNA-bd_sf"/>
</dbReference>
<accession>A0A1G8EN98</accession>
<gene>
    <name evidence="7" type="ORF">SAMN04489720_2120</name>
</gene>
<evidence type="ECO:0000256" key="5">
    <source>
        <dbReference type="ARBA" id="ARBA00023163"/>
    </source>
</evidence>
<dbReference type="PANTHER" id="PTHR46577">
    <property type="entry name" value="HTH-TYPE TRANSCRIPTIONAL REGULATORY PROTEIN GABR"/>
    <property type="match status" value="1"/>
</dbReference>
<dbReference type="Gene3D" id="1.10.10.10">
    <property type="entry name" value="Winged helix-like DNA-binding domain superfamily/Winged helix DNA-binding domain"/>
    <property type="match status" value="1"/>
</dbReference>
<dbReference type="GO" id="GO:0008483">
    <property type="term" value="F:transaminase activity"/>
    <property type="evidence" value="ECO:0007669"/>
    <property type="project" value="UniProtKB-KW"/>
</dbReference>
<dbReference type="Proteomes" id="UP000198822">
    <property type="component" value="Chromosome I"/>
</dbReference>
<dbReference type="Pfam" id="PF00155">
    <property type="entry name" value="Aminotran_1_2"/>
    <property type="match status" value="1"/>
</dbReference>
<keyword evidence="7" id="KW-0032">Aminotransferase</keyword>
<dbReference type="Gene3D" id="3.90.1150.10">
    <property type="entry name" value="Aspartate Aminotransferase, domain 1"/>
    <property type="match status" value="1"/>
</dbReference>
<sequence length="444" mass="45572">MDVVAADTLAAAVGARTAVGIAADLEVLIGDGTIPAGSRLPTIRDLAAAFGVSVGTVADAWGALRERGLVETRRRGGTHVVAPDASEFPGWASLDLLLASPDQALQPRMDGAIVQAMRARGVNAWGREQMVEPLRAAIAPRWPFAAEAWMTAGGGTEGLWLATVAAIEPGRPIAVEEPAPPGYLASLADLGVEVIGIPVDDDGPVPDALRAALDAGAAAFVHQPGGPFSTRHALSEARVDALVAVLDGGDASIVEDDSLGPLSAVPVRTLGAALPHRTIRVLAFCRAYGLDLRTSVLGGAAHLVERAVRARSGGLASNSRILQHALAALLVDQDAVGVVDRARIRYGARVSLASAAMRAAGLRVEVGPGSHVLWVEVPDESAAAIALSRRGVVVDVGATSFVTPQATQRLRISAAQLPEDEALLAELADLVARAASGALRVAFA</sequence>
<keyword evidence="5" id="KW-0804">Transcription</keyword>
<dbReference type="STRING" id="399736.SAMN04489720_2120"/>
<dbReference type="CDD" id="cd07377">
    <property type="entry name" value="WHTH_GntR"/>
    <property type="match status" value="1"/>
</dbReference>
<dbReference type="InterPro" id="IPR015424">
    <property type="entry name" value="PyrdxlP-dep_Trfase"/>
</dbReference>
<dbReference type="PANTHER" id="PTHR46577:SF1">
    <property type="entry name" value="HTH-TYPE TRANSCRIPTIONAL REGULATORY PROTEIN GABR"/>
    <property type="match status" value="1"/>
</dbReference>
<evidence type="ECO:0000256" key="4">
    <source>
        <dbReference type="ARBA" id="ARBA00023125"/>
    </source>
</evidence>
<evidence type="ECO:0000259" key="6">
    <source>
        <dbReference type="PROSITE" id="PS50949"/>
    </source>
</evidence>
<evidence type="ECO:0000313" key="7">
    <source>
        <dbReference type="EMBL" id="SDH71373.1"/>
    </source>
</evidence>
<dbReference type="InterPro" id="IPR015421">
    <property type="entry name" value="PyrdxlP-dep_Trfase_major"/>
</dbReference>
<dbReference type="InterPro" id="IPR051446">
    <property type="entry name" value="HTH_trans_reg/aminotransferase"/>
</dbReference>
<keyword evidence="2" id="KW-0663">Pyridoxal phosphate</keyword>
<dbReference type="Pfam" id="PF00392">
    <property type="entry name" value="GntR"/>
    <property type="match status" value="1"/>
</dbReference>
<dbReference type="CDD" id="cd00609">
    <property type="entry name" value="AAT_like"/>
    <property type="match status" value="1"/>
</dbReference>
<protein>
    <submittedName>
        <fullName evidence="7">DNA-binding transcriptional regulator, MocR family, contains an aminotransferase domain</fullName>
    </submittedName>
</protein>
<reference evidence="8" key="1">
    <citation type="submission" date="2016-10" db="EMBL/GenBank/DDBJ databases">
        <authorList>
            <person name="Varghese N."/>
            <person name="Submissions S."/>
        </authorList>
    </citation>
    <scope>NUCLEOTIDE SEQUENCE [LARGE SCALE GENOMIC DNA]</scope>
    <source>
        <strain evidence="8">DSM 22002</strain>
    </source>
</reference>
<evidence type="ECO:0000313" key="8">
    <source>
        <dbReference type="Proteomes" id="UP000198822"/>
    </source>
</evidence>
<keyword evidence="7" id="KW-0808">Transferase</keyword>
<dbReference type="SUPFAM" id="SSF53383">
    <property type="entry name" value="PLP-dependent transferases"/>
    <property type="match status" value="1"/>
</dbReference>
<evidence type="ECO:0000256" key="3">
    <source>
        <dbReference type="ARBA" id="ARBA00023015"/>
    </source>
</evidence>
<keyword evidence="3" id="KW-0805">Transcription regulation</keyword>
<feature type="domain" description="HTH gntR-type" evidence="6">
    <location>
        <begin position="15"/>
        <end position="83"/>
    </location>
</feature>